<keyword evidence="1" id="KW-1133">Transmembrane helix</keyword>
<keyword evidence="2" id="KW-0732">Signal</keyword>
<dbReference type="Proteomes" id="UP000838412">
    <property type="component" value="Chromosome 15"/>
</dbReference>
<gene>
    <name evidence="4" type="primary">FCGBP</name>
    <name evidence="4" type="ORF">BLAG_LOCUS8108</name>
</gene>
<dbReference type="Pfam" id="PF17517">
    <property type="entry name" value="IgGFc_binding"/>
    <property type="match status" value="1"/>
</dbReference>
<feature type="domain" description="IgGFc-binding protein N-terminal" evidence="3">
    <location>
        <begin position="121"/>
        <end position="419"/>
    </location>
</feature>
<feature type="signal peptide" evidence="2">
    <location>
        <begin position="1"/>
        <end position="18"/>
    </location>
</feature>
<reference evidence="4" key="1">
    <citation type="submission" date="2022-01" db="EMBL/GenBank/DDBJ databases">
        <authorList>
            <person name="Braso-Vives M."/>
        </authorList>
    </citation>
    <scope>NUCLEOTIDE SEQUENCE</scope>
</reference>
<keyword evidence="5" id="KW-1185">Reference proteome</keyword>
<evidence type="ECO:0000259" key="3">
    <source>
        <dbReference type="Pfam" id="PF17517"/>
    </source>
</evidence>
<feature type="transmembrane region" description="Helical" evidence="1">
    <location>
        <begin position="589"/>
        <end position="611"/>
    </location>
</feature>
<dbReference type="InterPro" id="IPR035234">
    <property type="entry name" value="IgGFc-bd_N"/>
</dbReference>
<evidence type="ECO:0000313" key="4">
    <source>
        <dbReference type="EMBL" id="CAH1245917.1"/>
    </source>
</evidence>
<protein>
    <submittedName>
        <fullName evidence="4">FCGBP protein</fullName>
    </submittedName>
</protein>
<dbReference type="PANTHER" id="PTHR46534">
    <property type="entry name" value="IGGFC_BINDING DOMAIN-CONTAINING PROTEIN"/>
    <property type="match status" value="1"/>
</dbReference>
<keyword evidence="1" id="KW-0812">Transmembrane</keyword>
<proteinExistence type="predicted"/>
<feature type="chain" id="PRO_5035449690" evidence="2">
    <location>
        <begin position="19"/>
        <end position="621"/>
    </location>
</feature>
<dbReference type="EMBL" id="OV696700">
    <property type="protein sequence ID" value="CAH1245917.1"/>
    <property type="molecule type" value="Genomic_DNA"/>
</dbReference>
<sequence length="621" mass="66464">MRTISAFTLLTLVLVAAGQGVRDNKGTEFILTFTENMQRDLNEPRLLVAGTTQTPATVYVDVLGVGFTTTFNIRFGEVNTVNLPRAAVELRGSASQSTGILVTATEEIVVYGVFAEQASSDAFLALPTDVLGTEYYVACYNPSSNQPSQFGVVGVNDGTTVNIVPTQDVTFDGTAYTAGQTITVTLDRLRTLQVQSDADLTGSKITSDKNVAVLSGNLFVVVGNGQSGTGDHIVEMIPPVDTWGKEFVTVPLTKRSSGDKFRVIAARDNTQVDATGFNTQTLNAGEVWKFDAGSDEYLHILATEPVMLMQYSKTGDADNTATDPFMLMIPPLQQFAADYTFATTQLISDPSSLTHHLNIAIQDSEKGGLRLNGNPLDPSVTWTPIPGTTWSGARLDIPDGTHTLVHTSPIVTFGIFVYGFTSPESYGYPGGLRLAQIAAPCAATATVPGDGVDNDCDGRIDEELANGLDDDGDGAIDEDLAAEQPVPCEDDKRLYKNCVEEQITGCVNNALETLQSRRTARNNRARRAAEDTEDFGNAMVTITPVPVGGGAPAWLFVLMDCRTLPFKLVSLSSPYCCFFICAAPEAEEFVVAAIAVVAVGVVMVAVMVMTYHLQKKRPLAA</sequence>
<dbReference type="AlphaFoldDB" id="A0A8K0EEV2"/>
<accession>A0A8K0EEV2</accession>
<keyword evidence="1" id="KW-0472">Membrane</keyword>
<evidence type="ECO:0000313" key="5">
    <source>
        <dbReference type="Proteomes" id="UP000838412"/>
    </source>
</evidence>
<dbReference type="PANTHER" id="PTHR46534:SF1">
    <property type="entry name" value="IGGFC-BINDING PROTEIN N-TERMINAL DOMAIN-CONTAINING PROTEIN"/>
    <property type="match status" value="1"/>
</dbReference>
<dbReference type="OrthoDB" id="10005154at2759"/>
<name>A0A8K0EEV2_BRALA</name>
<organism evidence="4 5">
    <name type="scientific">Branchiostoma lanceolatum</name>
    <name type="common">Common lancelet</name>
    <name type="synonym">Amphioxus lanceolatum</name>
    <dbReference type="NCBI Taxonomy" id="7740"/>
    <lineage>
        <taxon>Eukaryota</taxon>
        <taxon>Metazoa</taxon>
        <taxon>Chordata</taxon>
        <taxon>Cephalochordata</taxon>
        <taxon>Leptocardii</taxon>
        <taxon>Amphioxiformes</taxon>
        <taxon>Branchiostomatidae</taxon>
        <taxon>Branchiostoma</taxon>
    </lineage>
</organism>
<evidence type="ECO:0000256" key="1">
    <source>
        <dbReference type="SAM" id="Phobius"/>
    </source>
</evidence>
<evidence type="ECO:0000256" key="2">
    <source>
        <dbReference type="SAM" id="SignalP"/>
    </source>
</evidence>